<dbReference type="PANTHER" id="PTHR30619:SF7">
    <property type="entry name" value="BETA-LACTAMASE DOMAIN PROTEIN"/>
    <property type="match status" value="1"/>
</dbReference>
<proteinExistence type="predicted"/>
<evidence type="ECO:0000313" key="11">
    <source>
        <dbReference type="Proteomes" id="UP000471120"/>
    </source>
</evidence>
<keyword evidence="4 7" id="KW-1133">Transmembrane helix</keyword>
<dbReference type="Pfam" id="PF13567">
    <property type="entry name" value="DUF4131"/>
    <property type="match status" value="1"/>
</dbReference>
<reference evidence="10 11" key="1">
    <citation type="submission" date="2018-07" db="EMBL/GenBank/DDBJ databases">
        <title>Genome sequence of Rhodococcus rhodnii ATCC 35071 from Rhodnius prolixus.</title>
        <authorList>
            <person name="Patel V."/>
            <person name="Vogel K.J."/>
        </authorList>
    </citation>
    <scope>NUCLEOTIDE SEQUENCE [LARGE SCALE GENOMIC DNA]</scope>
    <source>
        <strain evidence="10 11">ATCC 35071</strain>
    </source>
</reference>
<comment type="caution">
    <text evidence="10">The sequence shown here is derived from an EMBL/GenBank/DDBJ whole genome shotgun (WGS) entry which is preliminary data.</text>
</comment>
<protein>
    <submittedName>
        <fullName evidence="10">ComEC/Rec2 family competence protein</fullName>
    </submittedName>
</protein>
<sequence length="613" mass="63019">MAHGQRQVHVDRSARGGRRHRPGPARTTPSARDGVTAADDDRGAPEFDARAVPFALIAWAVVGFALAVDPRPVLVVVAAVAVCGALAGLVEGLRAHALRVVAVALFGVAVAVGALVRVDAVREHPAAELATRGAHVEIDAVVTSDPRRTGGGVFQVIGADLRVVRHHDAEVRGRGAIVVTSSDRGWADVGPGTVVRFDASLAAATRPDLTVAAARAPDAPRILAPPPWHHRAATALRERFAEACAAGLSADPAGLLPGLVVGDTSHLSVRVQRDFTAAGLSHLTAVSGANVSIVLGAVLLLVRVLGVPPRLGAVAAGIVLCAFVFVARPDPSVLRAAAMGAILLLALVVGRRRQALPALAVSVTALVIVRPELATSWGFALSVVATAGLIVVVPRCVERLRERGWPRALAEAVVVAVVAGVVTAPLIAAMSGTVSLVSMLANLLVAPVIAAVTIVGAITAVVAAVDVGAARYPAALAEYPLRWVVAVAEQAAVTKGAVLQVPTGLAGGLWTVAGLVATGAIVWWLLRAVFGVGVSGGVGGAWQDRVCEFSFLRAAPGIGTGIRHVGIRQRSSRAGRRRASRRARGLPRDRWGRRQREPGSGSRGDPGDPHAGR</sequence>
<evidence type="ECO:0000256" key="1">
    <source>
        <dbReference type="ARBA" id="ARBA00004651"/>
    </source>
</evidence>
<dbReference type="GO" id="GO:0005886">
    <property type="term" value="C:plasma membrane"/>
    <property type="evidence" value="ECO:0007669"/>
    <property type="project" value="UniProtKB-SubCell"/>
</dbReference>
<feature type="transmembrane region" description="Helical" evidence="7">
    <location>
        <begin position="333"/>
        <end position="350"/>
    </location>
</feature>
<feature type="transmembrane region" description="Helical" evidence="7">
    <location>
        <begin position="51"/>
        <end position="67"/>
    </location>
</feature>
<feature type="transmembrane region" description="Helical" evidence="7">
    <location>
        <begin position="309"/>
        <end position="327"/>
    </location>
</feature>
<gene>
    <name evidence="10" type="ORF">DW322_16655</name>
</gene>
<feature type="transmembrane region" description="Helical" evidence="7">
    <location>
        <begin position="97"/>
        <end position="116"/>
    </location>
</feature>
<evidence type="ECO:0000259" key="9">
    <source>
        <dbReference type="Pfam" id="PF13567"/>
    </source>
</evidence>
<feature type="transmembrane region" description="Helical" evidence="7">
    <location>
        <begin position="507"/>
        <end position="526"/>
    </location>
</feature>
<feature type="transmembrane region" description="Helical" evidence="7">
    <location>
        <begin position="73"/>
        <end position="90"/>
    </location>
</feature>
<feature type="compositionally biased region" description="Basic residues" evidence="6">
    <location>
        <begin position="568"/>
        <end position="585"/>
    </location>
</feature>
<comment type="subcellular location">
    <subcellularLocation>
        <location evidence="1">Cell membrane</location>
        <topology evidence="1">Multi-pass membrane protein</topology>
    </subcellularLocation>
</comment>
<evidence type="ECO:0000256" key="4">
    <source>
        <dbReference type="ARBA" id="ARBA00022989"/>
    </source>
</evidence>
<dbReference type="EMBL" id="QRCM01000001">
    <property type="protein sequence ID" value="TXG91532.1"/>
    <property type="molecule type" value="Genomic_DNA"/>
</dbReference>
<feature type="transmembrane region" description="Helical" evidence="7">
    <location>
        <begin position="377"/>
        <end position="397"/>
    </location>
</feature>
<keyword evidence="3 7" id="KW-0812">Transmembrane</keyword>
<dbReference type="AlphaFoldDB" id="A0A6P2CGN0"/>
<dbReference type="Proteomes" id="UP000471120">
    <property type="component" value="Unassembled WGS sequence"/>
</dbReference>
<evidence type="ECO:0000259" key="8">
    <source>
        <dbReference type="Pfam" id="PF03772"/>
    </source>
</evidence>
<feature type="compositionally biased region" description="Basic and acidic residues" evidence="6">
    <location>
        <begin position="586"/>
        <end position="597"/>
    </location>
</feature>
<feature type="domain" description="DUF4131" evidence="9">
    <location>
        <begin position="72"/>
        <end position="202"/>
    </location>
</feature>
<feature type="transmembrane region" description="Helical" evidence="7">
    <location>
        <begin position="409"/>
        <end position="431"/>
    </location>
</feature>
<evidence type="ECO:0000256" key="2">
    <source>
        <dbReference type="ARBA" id="ARBA00022475"/>
    </source>
</evidence>
<dbReference type="PANTHER" id="PTHR30619">
    <property type="entry name" value="DNA INTERNALIZATION/COMPETENCE PROTEIN COMEC/REC2"/>
    <property type="match status" value="1"/>
</dbReference>
<dbReference type="InterPro" id="IPR004477">
    <property type="entry name" value="ComEC_N"/>
</dbReference>
<dbReference type="InterPro" id="IPR025405">
    <property type="entry name" value="DUF4131"/>
</dbReference>
<evidence type="ECO:0000256" key="6">
    <source>
        <dbReference type="SAM" id="MobiDB-lite"/>
    </source>
</evidence>
<dbReference type="InterPro" id="IPR052159">
    <property type="entry name" value="Competence_DNA_uptake"/>
</dbReference>
<feature type="transmembrane region" description="Helical" evidence="7">
    <location>
        <begin position="443"/>
        <end position="469"/>
    </location>
</feature>
<feature type="region of interest" description="Disordered" evidence="6">
    <location>
        <begin position="1"/>
        <end position="42"/>
    </location>
</feature>
<dbReference type="Pfam" id="PF03772">
    <property type="entry name" value="Competence"/>
    <property type="match status" value="1"/>
</dbReference>
<evidence type="ECO:0000313" key="10">
    <source>
        <dbReference type="EMBL" id="TXG91532.1"/>
    </source>
</evidence>
<evidence type="ECO:0000256" key="3">
    <source>
        <dbReference type="ARBA" id="ARBA00022692"/>
    </source>
</evidence>
<feature type="region of interest" description="Disordered" evidence="6">
    <location>
        <begin position="568"/>
        <end position="613"/>
    </location>
</feature>
<evidence type="ECO:0000256" key="7">
    <source>
        <dbReference type="SAM" id="Phobius"/>
    </source>
</evidence>
<accession>A0A6P2CGN0</accession>
<organism evidence="10 11">
    <name type="scientific">Rhodococcus rhodnii</name>
    <dbReference type="NCBI Taxonomy" id="38312"/>
    <lineage>
        <taxon>Bacteria</taxon>
        <taxon>Bacillati</taxon>
        <taxon>Actinomycetota</taxon>
        <taxon>Actinomycetes</taxon>
        <taxon>Mycobacteriales</taxon>
        <taxon>Nocardiaceae</taxon>
        <taxon>Rhodococcus</taxon>
    </lineage>
</organism>
<feature type="transmembrane region" description="Helical" evidence="7">
    <location>
        <begin position="280"/>
        <end position="302"/>
    </location>
</feature>
<evidence type="ECO:0000256" key="5">
    <source>
        <dbReference type="ARBA" id="ARBA00023136"/>
    </source>
</evidence>
<keyword evidence="5 7" id="KW-0472">Membrane</keyword>
<feature type="domain" description="ComEC/Rec2-related protein" evidence="8">
    <location>
        <begin position="259"/>
        <end position="524"/>
    </location>
</feature>
<dbReference type="NCBIfam" id="TIGR00360">
    <property type="entry name" value="ComEC_N-term"/>
    <property type="match status" value="1"/>
</dbReference>
<name>A0A6P2CGN0_9NOCA</name>
<keyword evidence="2" id="KW-1003">Cell membrane</keyword>